<dbReference type="SMART" id="SM00091">
    <property type="entry name" value="PAS"/>
    <property type="match status" value="2"/>
</dbReference>
<dbReference type="InterPro" id="IPR000014">
    <property type="entry name" value="PAS"/>
</dbReference>
<gene>
    <name evidence="4" type="ORF">FGL95_26305</name>
</gene>
<feature type="domain" description="EAL" evidence="2">
    <location>
        <begin position="442"/>
        <end position="700"/>
    </location>
</feature>
<dbReference type="Gene3D" id="3.30.70.270">
    <property type="match status" value="1"/>
</dbReference>
<protein>
    <submittedName>
        <fullName evidence="4">EAL domain-containing protein</fullName>
    </submittedName>
</protein>
<dbReference type="RefSeq" id="WP_169593022.1">
    <property type="nucleotide sequence ID" value="NZ_VCQU01000011.1"/>
</dbReference>
<dbReference type="Proteomes" id="UP000535543">
    <property type="component" value="Unassembled WGS sequence"/>
</dbReference>
<comment type="caution">
    <text evidence="4">The sequence shown here is derived from an EMBL/GenBank/DDBJ whole genome shotgun (WGS) entry which is preliminary data.</text>
</comment>
<dbReference type="PROSITE" id="PS50883">
    <property type="entry name" value="EAL"/>
    <property type="match status" value="1"/>
</dbReference>
<feature type="region of interest" description="Disordered" evidence="1">
    <location>
        <begin position="125"/>
        <end position="144"/>
    </location>
</feature>
<dbReference type="PROSITE" id="PS50887">
    <property type="entry name" value="GGDEF"/>
    <property type="match status" value="1"/>
</dbReference>
<dbReference type="Gene3D" id="3.30.450.20">
    <property type="entry name" value="PAS domain"/>
    <property type="match status" value="2"/>
</dbReference>
<evidence type="ECO:0000313" key="5">
    <source>
        <dbReference type="Proteomes" id="UP000535543"/>
    </source>
</evidence>
<dbReference type="InterPro" id="IPR013656">
    <property type="entry name" value="PAS_4"/>
</dbReference>
<keyword evidence="5" id="KW-1185">Reference proteome</keyword>
<dbReference type="SUPFAM" id="SSF55785">
    <property type="entry name" value="PYP-like sensor domain (PAS domain)"/>
    <property type="match status" value="2"/>
</dbReference>
<dbReference type="PANTHER" id="PTHR44757">
    <property type="entry name" value="DIGUANYLATE CYCLASE DGCP"/>
    <property type="match status" value="1"/>
</dbReference>
<dbReference type="InterPro" id="IPR043128">
    <property type="entry name" value="Rev_trsase/Diguanyl_cyclase"/>
</dbReference>
<dbReference type="CDD" id="cd00130">
    <property type="entry name" value="PAS"/>
    <property type="match status" value="1"/>
</dbReference>
<evidence type="ECO:0000256" key="1">
    <source>
        <dbReference type="SAM" id="MobiDB-lite"/>
    </source>
</evidence>
<dbReference type="InterPro" id="IPR013767">
    <property type="entry name" value="PAS_fold"/>
</dbReference>
<dbReference type="InterPro" id="IPR052155">
    <property type="entry name" value="Biofilm_reg_signaling"/>
</dbReference>
<dbReference type="SUPFAM" id="SSF55073">
    <property type="entry name" value="Nucleotide cyclase"/>
    <property type="match status" value="1"/>
</dbReference>
<proteinExistence type="predicted"/>
<sequence>MREYGAQIWNTVARVTTEGLIIATVDGTIIEFNAIAERIFRQDRANVVGKTMLDVLVPAGLRGAHRAIIARLRAADAPGAVVRFRTLIQRGDGTTAPIEAGISSTRVPRGANGGPELIVAFIRDPDRRGPGAPRKPFIPLTAEQPPEDFGDRIAEVLEWAPVIIFTVGLDGIIRMSTGGGLARIGVRTGELVGRSIFSLRPERDDLTANYQRALAGERFRSRVVLEERDWETQYQPLYDEVGELRGTIAISMDVTAQVVSERALRLLAETDTVTGLASRSHTEDLIAEVLATGRSLVLMLVDLDDFKDINDSHGHTVGDKVLHRVGMLLQATVPAGSILGRLGGDELVVGIPDSGLEDAEPIARRILDAISHPMHIDLELVDEALNLEVAVTASVGIAMAPADGDTISSLLTRADSAMYAAKRSGRSAHRFYRADADRASRRLAVSTRLRNAIKAGELSVEYQPVHDLTDSTIVGFEALARWNDDTLGSVSPDEFIALAERSPLIDEIFELVLHQSLATAAVWNSTHDSSSLVGISVNIAARQLRDTSLPGRIVGAADAVGLPPSCVTLELTETALMDEGPRTLRVLSALRDAGIRVWMDDYGVGYSNMARLGDLSAAGILDGVKIDRTFVADLPTARAETLLRMFFTMTESLGVTAVAEGIENDEQLQVLRRLGYRYGQGWHFAKSMPATAAVQLVLDD</sequence>
<accession>A0A848KKC1</accession>
<dbReference type="Pfam" id="PF08448">
    <property type="entry name" value="PAS_4"/>
    <property type="match status" value="1"/>
</dbReference>
<dbReference type="InterPro" id="IPR001633">
    <property type="entry name" value="EAL_dom"/>
</dbReference>
<dbReference type="InterPro" id="IPR035919">
    <property type="entry name" value="EAL_sf"/>
</dbReference>
<dbReference type="CDD" id="cd01949">
    <property type="entry name" value="GGDEF"/>
    <property type="match status" value="1"/>
</dbReference>
<dbReference type="PANTHER" id="PTHR44757:SF2">
    <property type="entry name" value="BIOFILM ARCHITECTURE MAINTENANCE PROTEIN MBAA"/>
    <property type="match status" value="1"/>
</dbReference>
<dbReference type="AlphaFoldDB" id="A0A848KKC1"/>
<reference evidence="4 5" key="1">
    <citation type="submission" date="2019-05" db="EMBL/GenBank/DDBJ databases">
        <authorList>
            <person name="Lee S.D."/>
        </authorList>
    </citation>
    <scope>NUCLEOTIDE SEQUENCE [LARGE SCALE GENOMIC DNA]</scope>
    <source>
        <strain evidence="4 5">YC2-7</strain>
    </source>
</reference>
<evidence type="ECO:0000259" key="3">
    <source>
        <dbReference type="PROSITE" id="PS50887"/>
    </source>
</evidence>
<dbReference type="Pfam" id="PF00563">
    <property type="entry name" value="EAL"/>
    <property type="match status" value="1"/>
</dbReference>
<dbReference type="Pfam" id="PF00990">
    <property type="entry name" value="GGDEF"/>
    <property type="match status" value="1"/>
</dbReference>
<dbReference type="SUPFAM" id="SSF141868">
    <property type="entry name" value="EAL domain-like"/>
    <property type="match status" value="1"/>
</dbReference>
<dbReference type="NCBIfam" id="TIGR00254">
    <property type="entry name" value="GGDEF"/>
    <property type="match status" value="1"/>
</dbReference>
<evidence type="ECO:0000313" key="4">
    <source>
        <dbReference type="EMBL" id="NMN98551.1"/>
    </source>
</evidence>
<reference evidence="4 5" key="2">
    <citation type="submission" date="2020-06" db="EMBL/GenBank/DDBJ databases">
        <title>Antribacter stalactiti gen. nov., sp. nov., a new member of the family Nacardiaceae isolated from a cave.</title>
        <authorList>
            <person name="Kim I.S."/>
        </authorList>
    </citation>
    <scope>NUCLEOTIDE SEQUENCE [LARGE SCALE GENOMIC DNA]</scope>
    <source>
        <strain evidence="4 5">YC2-7</strain>
    </source>
</reference>
<dbReference type="InterPro" id="IPR000160">
    <property type="entry name" value="GGDEF_dom"/>
</dbReference>
<dbReference type="InterPro" id="IPR029787">
    <property type="entry name" value="Nucleotide_cyclase"/>
</dbReference>
<dbReference type="NCBIfam" id="TIGR00229">
    <property type="entry name" value="sensory_box"/>
    <property type="match status" value="1"/>
</dbReference>
<dbReference type="InterPro" id="IPR035965">
    <property type="entry name" value="PAS-like_dom_sf"/>
</dbReference>
<evidence type="ECO:0000259" key="2">
    <source>
        <dbReference type="PROSITE" id="PS50883"/>
    </source>
</evidence>
<dbReference type="Pfam" id="PF00989">
    <property type="entry name" value="PAS"/>
    <property type="match status" value="1"/>
</dbReference>
<dbReference type="SMART" id="SM00267">
    <property type="entry name" value="GGDEF"/>
    <property type="match status" value="1"/>
</dbReference>
<organism evidence="4 5">
    <name type="scientific">Antrihabitans stalactiti</name>
    <dbReference type="NCBI Taxonomy" id="2584121"/>
    <lineage>
        <taxon>Bacteria</taxon>
        <taxon>Bacillati</taxon>
        <taxon>Actinomycetota</taxon>
        <taxon>Actinomycetes</taxon>
        <taxon>Mycobacteriales</taxon>
        <taxon>Nocardiaceae</taxon>
        <taxon>Antrihabitans</taxon>
    </lineage>
</organism>
<dbReference type="Gene3D" id="3.20.20.450">
    <property type="entry name" value="EAL domain"/>
    <property type="match status" value="1"/>
</dbReference>
<name>A0A848KKC1_9NOCA</name>
<dbReference type="SMART" id="SM00052">
    <property type="entry name" value="EAL"/>
    <property type="match status" value="1"/>
</dbReference>
<dbReference type="GO" id="GO:0006355">
    <property type="term" value="P:regulation of DNA-templated transcription"/>
    <property type="evidence" value="ECO:0007669"/>
    <property type="project" value="InterPro"/>
</dbReference>
<dbReference type="EMBL" id="VCQU01000011">
    <property type="protein sequence ID" value="NMN98551.1"/>
    <property type="molecule type" value="Genomic_DNA"/>
</dbReference>
<dbReference type="CDD" id="cd01948">
    <property type="entry name" value="EAL"/>
    <property type="match status" value="1"/>
</dbReference>
<feature type="domain" description="GGDEF" evidence="3">
    <location>
        <begin position="294"/>
        <end position="434"/>
    </location>
</feature>